<gene>
    <name evidence="2" type="ORF">Ccrd_010097</name>
</gene>
<feature type="region of interest" description="Disordered" evidence="1">
    <location>
        <begin position="1"/>
        <end position="23"/>
    </location>
</feature>
<proteinExistence type="predicted"/>
<protein>
    <submittedName>
        <fullName evidence="2">Uncharacterized protein</fullName>
    </submittedName>
</protein>
<comment type="caution">
    <text evidence="2">The sequence shown here is derived from an EMBL/GenBank/DDBJ whole genome shotgun (WGS) entry which is preliminary data.</text>
</comment>
<dbReference type="EMBL" id="LEKV01000113">
    <property type="protein sequence ID" value="KVI11487.1"/>
    <property type="molecule type" value="Genomic_DNA"/>
</dbReference>
<dbReference type="AlphaFoldDB" id="A0A103YLV5"/>
<reference evidence="2 3" key="1">
    <citation type="journal article" date="2016" name="Sci. Rep.">
        <title>The genome sequence of the outbreeding globe artichoke constructed de novo incorporating a phase-aware low-pass sequencing strategy of F1 progeny.</title>
        <authorList>
            <person name="Scaglione D."/>
            <person name="Reyes-Chin-Wo S."/>
            <person name="Acquadro A."/>
            <person name="Froenicke L."/>
            <person name="Portis E."/>
            <person name="Beitel C."/>
            <person name="Tirone M."/>
            <person name="Mauro R."/>
            <person name="Lo Monaco A."/>
            <person name="Mauromicale G."/>
            <person name="Faccioli P."/>
            <person name="Cattivelli L."/>
            <person name="Rieseberg L."/>
            <person name="Michelmore R."/>
            <person name="Lanteri S."/>
        </authorList>
    </citation>
    <scope>NUCLEOTIDE SEQUENCE [LARGE SCALE GENOMIC DNA]</scope>
    <source>
        <strain evidence="2">2C</strain>
    </source>
</reference>
<dbReference type="Proteomes" id="UP000243975">
    <property type="component" value="Unassembled WGS sequence"/>
</dbReference>
<evidence type="ECO:0000313" key="3">
    <source>
        <dbReference type="Proteomes" id="UP000243975"/>
    </source>
</evidence>
<organism evidence="2 3">
    <name type="scientific">Cynara cardunculus var. scolymus</name>
    <name type="common">Globe artichoke</name>
    <name type="synonym">Cynara scolymus</name>
    <dbReference type="NCBI Taxonomy" id="59895"/>
    <lineage>
        <taxon>Eukaryota</taxon>
        <taxon>Viridiplantae</taxon>
        <taxon>Streptophyta</taxon>
        <taxon>Embryophyta</taxon>
        <taxon>Tracheophyta</taxon>
        <taxon>Spermatophyta</taxon>
        <taxon>Magnoliopsida</taxon>
        <taxon>eudicotyledons</taxon>
        <taxon>Gunneridae</taxon>
        <taxon>Pentapetalae</taxon>
        <taxon>asterids</taxon>
        <taxon>campanulids</taxon>
        <taxon>Asterales</taxon>
        <taxon>Asteraceae</taxon>
        <taxon>Carduoideae</taxon>
        <taxon>Cardueae</taxon>
        <taxon>Carduinae</taxon>
        <taxon>Cynara</taxon>
    </lineage>
</organism>
<evidence type="ECO:0000313" key="2">
    <source>
        <dbReference type="EMBL" id="KVI11487.1"/>
    </source>
</evidence>
<evidence type="ECO:0000256" key="1">
    <source>
        <dbReference type="SAM" id="MobiDB-lite"/>
    </source>
</evidence>
<feature type="region of interest" description="Disordered" evidence="1">
    <location>
        <begin position="64"/>
        <end position="83"/>
    </location>
</feature>
<sequence>MDNDSVSDLQRQQKQRDDDLGGAIDLNEDWFNDEFFDIDEDDVARLDHLLDEYDEIREVQSKMMNLNSKQKNKNVEDFGDGNENVPMGIDDGVEVLKNVHTHLINMMIFRPRHTRDMIEMHSWRK</sequence>
<dbReference type="Gramene" id="KVI11487">
    <property type="protein sequence ID" value="KVI11487"/>
    <property type="gene ID" value="Ccrd_010097"/>
</dbReference>
<keyword evidence="3" id="KW-1185">Reference proteome</keyword>
<name>A0A103YLV5_CYNCS</name>
<accession>A0A103YLV5</accession>